<dbReference type="SUPFAM" id="SSF48403">
    <property type="entry name" value="Ankyrin repeat"/>
    <property type="match status" value="1"/>
</dbReference>
<name>A0A815J2H4_9BILA</name>
<dbReference type="OrthoDB" id="204260at2759"/>
<dbReference type="EMBL" id="CAJNOI010000040">
    <property type="protein sequence ID" value="CAF0911330.1"/>
    <property type="molecule type" value="Genomic_DNA"/>
</dbReference>
<comment type="caution">
    <text evidence="2">The sequence shown here is derived from an EMBL/GenBank/DDBJ whole genome shotgun (WGS) entry which is preliminary data.</text>
</comment>
<dbReference type="InterPro" id="IPR002110">
    <property type="entry name" value="Ankyrin_rpt"/>
</dbReference>
<dbReference type="Gene3D" id="1.25.40.20">
    <property type="entry name" value="Ankyrin repeat-containing domain"/>
    <property type="match status" value="1"/>
</dbReference>
<dbReference type="EMBL" id="CAJNOM010000342">
    <property type="protein sequence ID" value="CAF1374673.1"/>
    <property type="molecule type" value="Genomic_DNA"/>
</dbReference>
<proteinExistence type="predicted"/>
<dbReference type="Proteomes" id="UP000663877">
    <property type="component" value="Unassembled WGS sequence"/>
</dbReference>
<dbReference type="Proteomes" id="UP000663832">
    <property type="component" value="Unassembled WGS sequence"/>
</dbReference>
<keyword evidence="3" id="KW-1185">Reference proteome</keyword>
<gene>
    <name evidence="1" type="ORF">BJG266_LOCUS11014</name>
    <name evidence="2" type="ORF">QVE165_LOCUS35305</name>
</gene>
<dbReference type="InterPro" id="IPR036770">
    <property type="entry name" value="Ankyrin_rpt-contain_sf"/>
</dbReference>
<protein>
    <recommendedName>
        <fullName evidence="4">Ankyrin repeat protein</fullName>
    </recommendedName>
</protein>
<dbReference type="AlphaFoldDB" id="A0A815J2H4"/>
<evidence type="ECO:0008006" key="4">
    <source>
        <dbReference type="Google" id="ProtNLM"/>
    </source>
</evidence>
<evidence type="ECO:0000313" key="2">
    <source>
        <dbReference type="EMBL" id="CAF1374673.1"/>
    </source>
</evidence>
<accession>A0A815J2H4</accession>
<reference evidence="2" key="1">
    <citation type="submission" date="2021-02" db="EMBL/GenBank/DDBJ databases">
        <authorList>
            <person name="Nowell W R."/>
        </authorList>
    </citation>
    <scope>NUCLEOTIDE SEQUENCE</scope>
</reference>
<dbReference type="SMART" id="SM00248">
    <property type="entry name" value="ANK"/>
    <property type="match status" value="3"/>
</dbReference>
<evidence type="ECO:0000313" key="3">
    <source>
        <dbReference type="Proteomes" id="UP000663832"/>
    </source>
</evidence>
<dbReference type="Pfam" id="PF12796">
    <property type="entry name" value="Ank_2"/>
    <property type="match status" value="1"/>
</dbReference>
<organism evidence="2 3">
    <name type="scientific">Adineta steineri</name>
    <dbReference type="NCBI Taxonomy" id="433720"/>
    <lineage>
        <taxon>Eukaryota</taxon>
        <taxon>Metazoa</taxon>
        <taxon>Spiralia</taxon>
        <taxon>Gnathifera</taxon>
        <taxon>Rotifera</taxon>
        <taxon>Eurotatoria</taxon>
        <taxon>Bdelloidea</taxon>
        <taxon>Adinetida</taxon>
        <taxon>Adinetidae</taxon>
        <taxon>Adineta</taxon>
    </lineage>
</organism>
<sequence length="153" mass="17686">MIKQIHEQLINLTDDQSLEDFISLYSKYSSLLKSHQHTELLFRSCRLGLLSFLEYILNSKLIDINCPHPSTGYPLLFLSIQPQKHDIIKYIIQQTNANINWSCQNNGITCLNEAIRQSDYSTVILLLEHGYAINQSHLFGTIIECFRQDNKVS</sequence>
<evidence type="ECO:0000313" key="1">
    <source>
        <dbReference type="EMBL" id="CAF0911330.1"/>
    </source>
</evidence>